<feature type="domain" description="BRCT" evidence="2">
    <location>
        <begin position="177"/>
        <end position="200"/>
    </location>
</feature>
<keyword evidence="4" id="KW-1185">Reference proteome</keyword>
<name>A0ABR3Q2N1_9TREE</name>
<dbReference type="InterPro" id="IPR001357">
    <property type="entry name" value="BRCT_dom"/>
</dbReference>
<dbReference type="GeneID" id="95986872"/>
<evidence type="ECO:0000313" key="3">
    <source>
        <dbReference type="EMBL" id="KAL1409005.1"/>
    </source>
</evidence>
<protein>
    <recommendedName>
        <fullName evidence="2">BRCT domain-containing protein</fullName>
    </recommendedName>
</protein>
<gene>
    <name evidence="3" type="ORF">Q8F55_005829</name>
</gene>
<evidence type="ECO:0000313" key="4">
    <source>
        <dbReference type="Proteomes" id="UP001565368"/>
    </source>
</evidence>
<feature type="compositionally biased region" description="Low complexity" evidence="1">
    <location>
        <begin position="60"/>
        <end position="72"/>
    </location>
</feature>
<accession>A0ABR3Q2N1</accession>
<proteinExistence type="predicted"/>
<feature type="compositionally biased region" description="Low complexity" evidence="1">
    <location>
        <begin position="89"/>
        <end position="113"/>
    </location>
</feature>
<dbReference type="PROSITE" id="PS50172">
    <property type="entry name" value="BRCT"/>
    <property type="match status" value="1"/>
</dbReference>
<dbReference type="EMBL" id="JBBXJM010000004">
    <property type="protein sequence ID" value="KAL1409005.1"/>
    <property type="molecule type" value="Genomic_DNA"/>
</dbReference>
<evidence type="ECO:0000256" key="1">
    <source>
        <dbReference type="SAM" id="MobiDB-lite"/>
    </source>
</evidence>
<evidence type="ECO:0000259" key="2">
    <source>
        <dbReference type="PROSITE" id="PS50172"/>
    </source>
</evidence>
<organism evidence="3 4">
    <name type="scientific">Vanrija albida</name>
    <dbReference type="NCBI Taxonomy" id="181172"/>
    <lineage>
        <taxon>Eukaryota</taxon>
        <taxon>Fungi</taxon>
        <taxon>Dikarya</taxon>
        <taxon>Basidiomycota</taxon>
        <taxon>Agaricomycotina</taxon>
        <taxon>Tremellomycetes</taxon>
        <taxon>Trichosporonales</taxon>
        <taxon>Trichosporonaceae</taxon>
        <taxon>Vanrija</taxon>
    </lineage>
</organism>
<comment type="caution">
    <text evidence="3">The sequence shown here is derived from an EMBL/GenBank/DDBJ whole genome shotgun (WGS) entry which is preliminary data.</text>
</comment>
<dbReference type="RefSeq" id="XP_069208949.1">
    <property type="nucleotide sequence ID" value="XM_069354307.1"/>
</dbReference>
<sequence>MPRAPTLSLRPSSSVPDLAADFAGLALPLHYASLAPTGPPRQRTLDTPPPHPASKPDVDGATAALGTLALGAPRRVPRDPRLVGPYPRPQRAASAGAPPARAPATTRRTLPPAECLHRTAAHSPSTSRRATTRSRRSSSLGRGQIITLALAPGAEAASVVDRHVVREAAEGRLAAVVVSAEWVRHCAELGRLLPVDGYAVRLPAFRAPQGDL</sequence>
<reference evidence="3 4" key="1">
    <citation type="submission" date="2023-08" db="EMBL/GenBank/DDBJ databases">
        <title>Annotated Genome Sequence of Vanrija albida AlHP1.</title>
        <authorList>
            <person name="Herzog R."/>
        </authorList>
    </citation>
    <scope>NUCLEOTIDE SEQUENCE [LARGE SCALE GENOMIC DNA]</scope>
    <source>
        <strain evidence="3 4">AlHP1</strain>
    </source>
</reference>
<feature type="region of interest" description="Disordered" evidence="1">
    <location>
        <begin position="32"/>
        <end position="140"/>
    </location>
</feature>
<dbReference type="SUPFAM" id="SSF52113">
    <property type="entry name" value="BRCT domain"/>
    <property type="match status" value="1"/>
</dbReference>
<dbReference type="Proteomes" id="UP001565368">
    <property type="component" value="Unassembled WGS sequence"/>
</dbReference>
<dbReference type="InterPro" id="IPR036420">
    <property type="entry name" value="BRCT_dom_sf"/>
</dbReference>